<evidence type="ECO:0000313" key="3">
    <source>
        <dbReference type="Proteomes" id="UP000064201"/>
    </source>
</evidence>
<feature type="transmembrane region" description="Helical" evidence="1">
    <location>
        <begin position="7"/>
        <end position="28"/>
    </location>
</feature>
<keyword evidence="1" id="KW-0472">Membrane</keyword>
<sequence length="315" mass="36067">MSGAGRLTLIVVVLVAIWLAGSILWSGLARPWLAEVGVFDALHEIYGEPPRLEIQEFSPPIRKANINGVPIAIPSNYLALVGIEYKDQSTWAPRDPDTPKPDERTFEDEAHAFTLAVRWPDLKPRSPETRTSYWTKGDPDGDPWLQIGLGAYSNPDAIGRDLGWAPLVRGRIERIEERTHTRRLPPRNPTERWGGTEEVRIHYEMRGTDPETGLEWAEPMGPGTERFHAWNLTLHWKGDLDGYVSDMIECYNGQMPRPESRPFCRHRFTLPEWGAWVDFGYPRALLPQWREIRSDVRDLILDFEVAPLENAEEDL</sequence>
<keyword evidence="3" id="KW-1185">Reference proteome</keyword>
<dbReference type="PATRIC" id="fig|106634.4.peg.2672"/>
<keyword evidence="1" id="KW-1133">Transmembrane helix</keyword>
<protein>
    <submittedName>
        <fullName evidence="2">Uncharacterized protein</fullName>
    </submittedName>
</protein>
<name>A0A0G3G9M0_9GAMM</name>
<dbReference type="AlphaFoldDB" id="A0A0G3G9M0"/>
<evidence type="ECO:0000313" key="2">
    <source>
        <dbReference type="EMBL" id="AKJ96237.1"/>
    </source>
</evidence>
<reference evidence="2 3" key="1">
    <citation type="submission" date="2015-04" db="EMBL/GenBank/DDBJ databases">
        <title>Complete Sequence for the Genome of the Thioalkalivibrio versutus D301.</title>
        <authorList>
            <person name="Mu T."/>
            <person name="Zhou J."/>
            <person name="Xu X."/>
        </authorList>
    </citation>
    <scope>NUCLEOTIDE SEQUENCE [LARGE SCALE GENOMIC DNA]</scope>
    <source>
        <strain evidence="2 3">D301</strain>
    </source>
</reference>
<dbReference type="STRING" id="106634.TVD_13095"/>
<dbReference type="OrthoDB" id="5786854at2"/>
<dbReference type="EMBL" id="CP011367">
    <property type="protein sequence ID" value="AKJ96237.1"/>
    <property type="molecule type" value="Genomic_DNA"/>
</dbReference>
<gene>
    <name evidence="2" type="ORF">TVD_13095</name>
</gene>
<keyword evidence="1" id="KW-0812">Transmembrane</keyword>
<dbReference type="KEGG" id="tvr:TVD_13095"/>
<organism evidence="2 3">
    <name type="scientific">Thioalkalivibrio versutus</name>
    <dbReference type="NCBI Taxonomy" id="106634"/>
    <lineage>
        <taxon>Bacteria</taxon>
        <taxon>Pseudomonadati</taxon>
        <taxon>Pseudomonadota</taxon>
        <taxon>Gammaproteobacteria</taxon>
        <taxon>Chromatiales</taxon>
        <taxon>Ectothiorhodospiraceae</taxon>
        <taxon>Thioalkalivibrio</taxon>
    </lineage>
</organism>
<evidence type="ECO:0000256" key="1">
    <source>
        <dbReference type="SAM" id="Phobius"/>
    </source>
</evidence>
<dbReference type="InterPro" id="IPR049732">
    <property type="entry name" value="Smlt3025-like"/>
</dbReference>
<dbReference type="Proteomes" id="UP000064201">
    <property type="component" value="Chromosome"/>
</dbReference>
<dbReference type="RefSeq" id="WP_047251796.1">
    <property type="nucleotide sequence ID" value="NZ_CP011367.1"/>
</dbReference>
<dbReference type="CDD" id="cd20897">
    <property type="entry name" value="Smlt3025-like"/>
    <property type="match status" value="1"/>
</dbReference>
<proteinExistence type="predicted"/>
<accession>A0A0G3G9M0</accession>